<feature type="domain" description="CCHC-type" evidence="3">
    <location>
        <begin position="85"/>
        <end position="99"/>
    </location>
</feature>
<proteinExistence type="predicted"/>
<evidence type="ECO:0000259" key="3">
    <source>
        <dbReference type="PROSITE" id="PS50158"/>
    </source>
</evidence>
<dbReference type="SUPFAM" id="SSF53098">
    <property type="entry name" value="Ribonuclease H-like"/>
    <property type="match status" value="1"/>
</dbReference>
<dbReference type="InterPro" id="IPR013103">
    <property type="entry name" value="RVT_2"/>
</dbReference>
<keyword evidence="1" id="KW-0863">Zinc-finger</keyword>
<dbReference type="Gene3D" id="3.30.420.10">
    <property type="entry name" value="Ribonuclease H-like superfamily/Ribonuclease H"/>
    <property type="match status" value="1"/>
</dbReference>
<dbReference type="GO" id="GO:0008270">
    <property type="term" value="F:zinc ion binding"/>
    <property type="evidence" value="ECO:0007669"/>
    <property type="project" value="UniProtKB-KW"/>
</dbReference>
<dbReference type="Gene3D" id="1.10.340.70">
    <property type="match status" value="1"/>
</dbReference>
<sequence length="1075" mass="122764">MEKTISEVHSLLIEFKKSIKRNKQPIVGASSTPQVMAIQGGKVQKYKPQGKAKGKEKGKGPQNSYPTKPKKSQPYKKEHLAKDGKCHHCKEEGHWKRNCHVSVRTHKAPDQLCLNVEIDPARQCFNVEVEEHSFGDLNEPANYKAALFDPKFKKWLVAMNAEMQSMYDNKVWRLVVLPPNAKVFKRKQFSPVADLRAIRILIAIAANYDYEIWQIDVKTTFSNGFLEEEIYMEQLEGFIDPNHPRKMKHMQNVPYALAVGSIMYDVRNTKDTFLVYGGDPEAELRVNCYSDARFKTDRDVTNSQTGYVFVLNGGAVIRKFIDELGVVLLNDYPIKMNCDNSAAIIMAKESGIQKGISPDVAALTDAVKALLFKNATPPLDSVKAVEESHDVATKQQAGEYVEKLFSNEQNLRVRVLFLAIPLLTQKVVERGHDVTKDPVHPSTEKVQPSNVQTQAPTFEPVNAPKFKLDLPYPLRLNTQKLQERDDHQIMKFLQIFRSLHFDIRFSDALLYMPKFASTFKNLFSNKEKLFEVTNTSMNETCLAVILKKLPKKLGDPELPLRVDDEAITFQVGNTSKFSYNDAGSINQIDVIDVAYEEYSQKVLGFSGNFESGNPTPAAEPISARSLTSLTPFEGDDFILEEIKSHDSVPREINSEDISEFFSTFPIPLDNCDFFFKKTERFTSVPEFETFRFDPEEKNADVSLPEYEYFYSKRDIRLLEKFLNEDPSSLLPPKEIKTEELKSVKSSVDEPSELELKDIPSHLEYAFLEGTNKFPVIIAKDLKGDKKERLIKVLKSHKHAISWKLSDIKEFDVEIRDKKGEKNLTADHMSRLENPHRSDPEKKEIIETFPLETLGWICADQLIRWCVYDQEAIDILMACHNGPTGGHHGANYTAKRVFDFGFYLPIFYQDAHDLDTRCDACQRQGKISQCDEMPQNEIQVCEIFDIWASNLWARSCLLDGTSTFSWPLTTCQNGLKQKRSPLMMHGLFVMLKYGVTHQLSITYHPQTSGQVEVSNCDLKHLLERTICENRASWSDKLDDALWAFRTAFKTPIGCTPYKLVYGKACHLPIELEYKAY</sequence>
<evidence type="ECO:0000313" key="4">
    <source>
        <dbReference type="EMBL" id="GEV40879.1"/>
    </source>
</evidence>
<dbReference type="PROSITE" id="PS50158">
    <property type="entry name" value="ZF_CCHC"/>
    <property type="match status" value="1"/>
</dbReference>
<dbReference type="InterPro" id="IPR001878">
    <property type="entry name" value="Znf_CCHC"/>
</dbReference>
<keyword evidence="4" id="KW-0548">Nucleotidyltransferase</keyword>
<keyword evidence="4" id="KW-0808">Transferase</keyword>
<dbReference type="GO" id="GO:0003964">
    <property type="term" value="F:RNA-directed DNA polymerase activity"/>
    <property type="evidence" value="ECO:0007669"/>
    <property type="project" value="UniProtKB-KW"/>
</dbReference>
<protein>
    <submittedName>
        <fullName evidence="4">Reverse transcriptase domain-containing protein</fullName>
    </submittedName>
</protein>
<name>A0A699GNK0_TANCI</name>
<keyword evidence="4" id="KW-0695">RNA-directed DNA polymerase</keyword>
<keyword evidence="1" id="KW-0479">Metal-binding</keyword>
<dbReference type="InterPro" id="IPR036875">
    <property type="entry name" value="Znf_CCHC_sf"/>
</dbReference>
<gene>
    <name evidence="4" type="ORF">Tci_112856</name>
</gene>
<dbReference type="PANTHER" id="PTHR47266">
    <property type="entry name" value="ENDONUCLEASE-RELATED"/>
    <property type="match status" value="1"/>
</dbReference>
<dbReference type="Pfam" id="PF07727">
    <property type="entry name" value="RVT_2"/>
    <property type="match status" value="1"/>
</dbReference>
<reference evidence="4" key="1">
    <citation type="journal article" date="2019" name="Sci. Rep.">
        <title>Draft genome of Tanacetum cinerariifolium, the natural source of mosquito coil.</title>
        <authorList>
            <person name="Yamashiro T."/>
            <person name="Shiraishi A."/>
            <person name="Satake H."/>
            <person name="Nakayama K."/>
        </authorList>
    </citation>
    <scope>NUCLEOTIDE SEQUENCE</scope>
</reference>
<evidence type="ECO:0000256" key="1">
    <source>
        <dbReference type="PROSITE-ProRule" id="PRU00047"/>
    </source>
</evidence>
<evidence type="ECO:0000256" key="2">
    <source>
        <dbReference type="SAM" id="MobiDB-lite"/>
    </source>
</evidence>
<dbReference type="InterPro" id="IPR052160">
    <property type="entry name" value="Gypsy_RT_Integrase-like"/>
</dbReference>
<dbReference type="InterPro" id="IPR012337">
    <property type="entry name" value="RNaseH-like_sf"/>
</dbReference>
<dbReference type="AlphaFoldDB" id="A0A699GNK0"/>
<comment type="caution">
    <text evidence="4">The sequence shown here is derived from an EMBL/GenBank/DDBJ whole genome shotgun (WGS) entry which is preliminary data.</text>
</comment>
<dbReference type="GO" id="GO:0003676">
    <property type="term" value="F:nucleic acid binding"/>
    <property type="evidence" value="ECO:0007669"/>
    <property type="project" value="InterPro"/>
</dbReference>
<dbReference type="EMBL" id="BKCJ010022680">
    <property type="protein sequence ID" value="GEV40879.1"/>
    <property type="molecule type" value="Genomic_DNA"/>
</dbReference>
<organism evidence="4">
    <name type="scientific">Tanacetum cinerariifolium</name>
    <name type="common">Dalmatian daisy</name>
    <name type="synonym">Chrysanthemum cinerariifolium</name>
    <dbReference type="NCBI Taxonomy" id="118510"/>
    <lineage>
        <taxon>Eukaryota</taxon>
        <taxon>Viridiplantae</taxon>
        <taxon>Streptophyta</taxon>
        <taxon>Embryophyta</taxon>
        <taxon>Tracheophyta</taxon>
        <taxon>Spermatophyta</taxon>
        <taxon>Magnoliopsida</taxon>
        <taxon>eudicotyledons</taxon>
        <taxon>Gunneridae</taxon>
        <taxon>Pentapetalae</taxon>
        <taxon>asterids</taxon>
        <taxon>campanulids</taxon>
        <taxon>Asterales</taxon>
        <taxon>Asteraceae</taxon>
        <taxon>Asteroideae</taxon>
        <taxon>Anthemideae</taxon>
        <taxon>Anthemidinae</taxon>
        <taxon>Tanacetum</taxon>
    </lineage>
</organism>
<dbReference type="InterPro" id="IPR036397">
    <property type="entry name" value="RNaseH_sf"/>
</dbReference>
<keyword evidence="1" id="KW-0862">Zinc</keyword>
<accession>A0A699GNK0</accession>
<dbReference type="SUPFAM" id="SSF57756">
    <property type="entry name" value="Retrovirus zinc finger-like domains"/>
    <property type="match status" value="1"/>
</dbReference>
<feature type="region of interest" description="Disordered" evidence="2">
    <location>
        <begin position="22"/>
        <end position="82"/>
    </location>
</feature>